<dbReference type="WBParaSite" id="MBELARI_LOCUS19011">
    <property type="protein sequence ID" value="MBELARI_LOCUS19011"/>
    <property type="gene ID" value="MBELARI_LOCUS19011"/>
</dbReference>
<evidence type="ECO:0000256" key="5">
    <source>
        <dbReference type="SAM" id="Phobius"/>
    </source>
</evidence>
<dbReference type="PANTHER" id="PTHR22950:SF703">
    <property type="entry name" value="AMINO ACID TRANSPORTER TRANSMEMBRANE DOMAIN-CONTAINING PROTEIN"/>
    <property type="match status" value="1"/>
</dbReference>
<feature type="transmembrane region" description="Helical" evidence="5">
    <location>
        <begin position="319"/>
        <end position="338"/>
    </location>
</feature>
<evidence type="ECO:0000313" key="7">
    <source>
        <dbReference type="Proteomes" id="UP000887575"/>
    </source>
</evidence>
<feature type="transmembrane region" description="Helical" evidence="5">
    <location>
        <begin position="277"/>
        <end position="299"/>
    </location>
</feature>
<evidence type="ECO:0000259" key="6">
    <source>
        <dbReference type="Pfam" id="PF01490"/>
    </source>
</evidence>
<dbReference type="FunFam" id="1.20.1740.10:FF:000052">
    <property type="entry name" value="Lysine histidine transporter-like 3"/>
    <property type="match status" value="1"/>
</dbReference>
<dbReference type="Pfam" id="PF01490">
    <property type="entry name" value="Aa_trans"/>
    <property type="match status" value="1"/>
</dbReference>
<sequence>MSGGSGDGAGKPLMLGVNNPFAENPSMMTLAQYQDTCIPVSMEFAKSKMHWIIAAIFLVADMVGGGVVVMPVAFKQSGMMMGCLFMVVICVIFEYTGWELGQVWVIMQERINRWFSVSLNQGNPFPEVAKKSIGKMAQRLTSAAILITLFGISVVYLLLSANIIHYFLYDYLYIPISLCGTIVVLALLISPFTLLKSPGDFWIVVVFAMVTTVLSVAMIIYGIFLDHGACAPQAKYSGGDSGGVLFAMGTFLFAFSGHYVFPTIVNDMRHPKKFSYSIAWGFLVVLLLYMPLSVYAYFVYGDSMEKSVIYSVQTRELQFGANLMIAAHCILTLVIVINPVNQEVEEYFNIPHKFGIGRVLVRMTILLFVLFTGLTMPDFGPVMNLVGSSTIPLGCVVMPALFYLWINAATEEQWGKGVIPSIKQVYQRTPKIVFWLNIFVMGVALVGGAVGSYKAVIAMIETEFSAPCYFRGSELLISKGNTTIIHMVQTCCGWAKNISSKGTPDLCGEIPL</sequence>
<comment type="subcellular location">
    <subcellularLocation>
        <location evidence="1">Membrane</location>
        <topology evidence="1">Multi-pass membrane protein</topology>
    </subcellularLocation>
</comment>
<organism evidence="7 8">
    <name type="scientific">Mesorhabditis belari</name>
    <dbReference type="NCBI Taxonomy" id="2138241"/>
    <lineage>
        <taxon>Eukaryota</taxon>
        <taxon>Metazoa</taxon>
        <taxon>Ecdysozoa</taxon>
        <taxon>Nematoda</taxon>
        <taxon>Chromadorea</taxon>
        <taxon>Rhabditida</taxon>
        <taxon>Rhabditina</taxon>
        <taxon>Rhabditomorpha</taxon>
        <taxon>Rhabditoidea</taxon>
        <taxon>Rhabditidae</taxon>
        <taxon>Mesorhabditinae</taxon>
        <taxon>Mesorhabditis</taxon>
    </lineage>
</organism>
<dbReference type="InterPro" id="IPR013057">
    <property type="entry name" value="AA_transpt_TM"/>
</dbReference>
<evidence type="ECO:0000256" key="2">
    <source>
        <dbReference type="ARBA" id="ARBA00022692"/>
    </source>
</evidence>
<dbReference type="GO" id="GO:0015179">
    <property type="term" value="F:L-amino acid transmembrane transporter activity"/>
    <property type="evidence" value="ECO:0007669"/>
    <property type="project" value="TreeGrafter"/>
</dbReference>
<dbReference type="AlphaFoldDB" id="A0AAF3EY44"/>
<dbReference type="GO" id="GO:0005774">
    <property type="term" value="C:vacuolar membrane"/>
    <property type="evidence" value="ECO:0007669"/>
    <property type="project" value="TreeGrafter"/>
</dbReference>
<feature type="transmembrane region" description="Helical" evidence="5">
    <location>
        <begin position="140"/>
        <end position="159"/>
    </location>
</feature>
<feature type="transmembrane region" description="Helical" evidence="5">
    <location>
        <begin position="51"/>
        <end position="73"/>
    </location>
</feature>
<keyword evidence="7" id="KW-1185">Reference proteome</keyword>
<feature type="transmembrane region" description="Helical" evidence="5">
    <location>
        <begin position="79"/>
        <end position="98"/>
    </location>
</feature>
<feature type="domain" description="Amino acid transporter transmembrane" evidence="6">
    <location>
        <begin position="49"/>
        <end position="425"/>
    </location>
</feature>
<keyword evidence="4 5" id="KW-0472">Membrane</keyword>
<evidence type="ECO:0000256" key="1">
    <source>
        <dbReference type="ARBA" id="ARBA00004141"/>
    </source>
</evidence>
<name>A0AAF3EY44_9BILA</name>
<feature type="transmembrane region" description="Helical" evidence="5">
    <location>
        <begin position="171"/>
        <end position="189"/>
    </location>
</feature>
<feature type="transmembrane region" description="Helical" evidence="5">
    <location>
        <begin position="359"/>
        <end position="376"/>
    </location>
</feature>
<dbReference type="PANTHER" id="PTHR22950">
    <property type="entry name" value="AMINO ACID TRANSPORTER"/>
    <property type="match status" value="1"/>
</dbReference>
<protein>
    <recommendedName>
        <fullName evidence="6">Amino acid transporter transmembrane domain-containing protein</fullName>
    </recommendedName>
</protein>
<feature type="transmembrane region" description="Helical" evidence="5">
    <location>
        <begin position="432"/>
        <end position="453"/>
    </location>
</feature>
<keyword evidence="2 5" id="KW-0812">Transmembrane</keyword>
<evidence type="ECO:0000313" key="8">
    <source>
        <dbReference type="WBParaSite" id="MBELARI_LOCUS19011"/>
    </source>
</evidence>
<reference evidence="8" key="1">
    <citation type="submission" date="2024-02" db="UniProtKB">
        <authorList>
            <consortium name="WormBaseParasite"/>
        </authorList>
    </citation>
    <scope>IDENTIFICATION</scope>
</reference>
<feature type="transmembrane region" description="Helical" evidence="5">
    <location>
        <begin position="382"/>
        <end position="406"/>
    </location>
</feature>
<keyword evidence="3 5" id="KW-1133">Transmembrane helix</keyword>
<accession>A0AAF3EY44</accession>
<feature type="transmembrane region" description="Helical" evidence="5">
    <location>
        <begin position="244"/>
        <end position="265"/>
    </location>
</feature>
<dbReference type="Proteomes" id="UP000887575">
    <property type="component" value="Unassembled WGS sequence"/>
</dbReference>
<evidence type="ECO:0000256" key="3">
    <source>
        <dbReference type="ARBA" id="ARBA00022989"/>
    </source>
</evidence>
<evidence type="ECO:0000256" key="4">
    <source>
        <dbReference type="ARBA" id="ARBA00023136"/>
    </source>
</evidence>
<feature type="transmembrane region" description="Helical" evidence="5">
    <location>
        <begin position="201"/>
        <end position="224"/>
    </location>
</feature>
<proteinExistence type="predicted"/>